<name>A0AAV1Y9E1_LUPLU</name>
<accession>A0AAV1Y9E1</accession>
<reference evidence="6 7" key="1">
    <citation type="submission" date="2024-03" db="EMBL/GenBank/DDBJ databases">
        <authorList>
            <person name="Martinez-Hernandez J."/>
        </authorList>
    </citation>
    <scope>NUCLEOTIDE SEQUENCE [LARGE SCALE GENOMIC DNA]</scope>
</reference>
<feature type="domain" description="C-JID" evidence="4">
    <location>
        <begin position="138"/>
        <end position="192"/>
    </location>
</feature>
<comment type="caution">
    <text evidence="6">The sequence shown here is derived from an EMBL/GenBank/DDBJ whole genome shotgun (WGS) entry which is preliminary data.</text>
</comment>
<evidence type="ECO:0000256" key="1">
    <source>
        <dbReference type="ARBA" id="ARBA00022614"/>
    </source>
</evidence>
<feature type="domain" description="Disease resistance protein RPS4B/Roq1-like leucine-rich repeats" evidence="5">
    <location>
        <begin position="35"/>
        <end position="115"/>
    </location>
</feature>
<keyword evidence="3" id="KW-0611">Plant defense</keyword>
<dbReference type="Gene3D" id="3.80.10.10">
    <property type="entry name" value="Ribonuclease Inhibitor"/>
    <property type="match status" value="1"/>
</dbReference>
<dbReference type="Proteomes" id="UP001497480">
    <property type="component" value="Unassembled WGS sequence"/>
</dbReference>
<evidence type="ECO:0000313" key="7">
    <source>
        <dbReference type="Proteomes" id="UP001497480"/>
    </source>
</evidence>
<dbReference type="Pfam" id="PF20160">
    <property type="entry name" value="C-JID"/>
    <property type="match status" value="1"/>
</dbReference>
<evidence type="ECO:0000313" key="6">
    <source>
        <dbReference type="EMBL" id="CAL0329620.1"/>
    </source>
</evidence>
<keyword evidence="2" id="KW-0677">Repeat</keyword>
<sequence length="240" mass="27710">MLPKLEKLVVNSCRGCQILINEGEENVNFIESSQVKDLHLIECNLSDEFLPVYLTYFPNIETLYLNNNNFTILPPCIENCVNLKRLYLDDCKKLQQIMALPPNIKGLSAENCISLTSHATSLLLSQEIHEAGNTYFIFPGTKVPYWFDHRSKGSSVSFWFHNKLPTIAMCFVCRLLDKDSRHLSYELNVFINGKSTLCSYNINSFKFLSGHIYLFDLRLVEEEDEEFHSNQLDQAFFEGK</sequence>
<keyword evidence="1" id="KW-0433">Leucine-rich repeat</keyword>
<keyword evidence="7" id="KW-1185">Reference proteome</keyword>
<dbReference type="Pfam" id="PF23286">
    <property type="entry name" value="LRR_13"/>
    <property type="match status" value="1"/>
</dbReference>
<dbReference type="AlphaFoldDB" id="A0AAV1Y9E1"/>
<evidence type="ECO:0000256" key="3">
    <source>
        <dbReference type="ARBA" id="ARBA00022821"/>
    </source>
</evidence>
<dbReference type="SUPFAM" id="SSF52047">
    <property type="entry name" value="RNI-like"/>
    <property type="match status" value="1"/>
</dbReference>
<dbReference type="InterPro" id="IPR032675">
    <property type="entry name" value="LRR_dom_sf"/>
</dbReference>
<proteinExistence type="predicted"/>
<organism evidence="6 7">
    <name type="scientific">Lupinus luteus</name>
    <name type="common">European yellow lupine</name>
    <dbReference type="NCBI Taxonomy" id="3873"/>
    <lineage>
        <taxon>Eukaryota</taxon>
        <taxon>Viridiplantae</taxon>
        <taxon>Streptophyta</taxon>
        <taxon>Embryophyta</taxon>
        <taxon>Tracheophyta</taxon>
        <taxon>Spermatophyta</taxon>
        <taxon>Magnoliopsida</taxon>
        <taxon>eudicotyledons</taxon>
        <taxon>Gunneridae</taxon>
        <taxon>Pentapetalae</taxon>
        <taxon>rosids</taxon>
        <taxon>fabids</taxon>
        <taxon>Fabales</taxon>
        <taxon>Fabaceae</taxon>
        <taxon>Papilionoideae</taxon>
        <taxon>50 kb inversion clade</taxon>
        <taxon>genistoids sensu lato</taxon>
        <taxon>core genistoids</taxon>
        <taxon>Genisteae</taxon>
        <taxon>Lupinus</taxon>
    </lineage>
</organism>
<evidence type="ECO:0000259" key="5">
    <source>
        <dbReference type="Pfam" id="PF23286"/>
    </source>
</evidence>
<dbReference type="InterPro" id="IPR058546">
    <property type="entry name" value="RPS4B/Roq1-like_LRR"/>
</dbReference>
<gene>
    <name evidence="6" type="ORF">LLUT_LOCUS30680</name>
</gene>
<dbReference type="InterPro" id="IPR045344">
    <property type="entry name" value="C-JID"/>
</dbReference>
<dbReference type="EMBL" id="CAXHTB010000022">
    <property type="protein sequence ID" value="CAL0329620.1"/>
    <property type="molecule type" value="Genomic_DNA"/>
</dbReference>
<evidence type="ECO:0000259" key="4">
    <source>
        <dbReference type="Pfam" id="PF20160"/>
    </source>
</evidence>
<protein>
    <submittedName>
        <fullName evidence="6">Uncharacterized protein</fullName>
    </submittedName>
</protein>
<evidence type="ECO:0000256" key="2">
    <source>
        <dbReference type="ARBA" id="ARBA00022737"/>
    </source>
</evidence>